<dbReference type="AlphaFoldDB" id="A0A841CVY4"/>
<organism evidence="2 3">
    <name type="scientific">Planomonospora venezuelensis</name>
    <dbReference type="NCBI Taxonomy" id="1999"/>
    <lineage>
        <taxon>Bacteria</taxon>
        <taxon>Bacillati</taxon>
        <taxon>Actinomycetota</taxon>
        <taxon>Actinomycetes</taxon>
        <taxon>Streptosporangiales</taxon>
        <taxon>Streptosporangiaceae</taxon>
        <taxon>Planomonospora</taxon>
    </lineage>
</organism>
<dbReference type="InterPro" id="IPR001763">
    <property type="entry name" value="Rhodanese-like_dom"/>
</dbReference>
<reference evidence="2 3" key="1">
    <citation type="submission" date="2020-08" db="EMBL/GenBank/DDBJ databases">
        <title>Genomic Encyclopedia of Type Strains, Phase III (KMG-III): the genomes of soil and plant-associated and newly described type strains.</title>
        <authorList>
            <person name="Whitman W."/>
        </authorList>
    </citation>
    <scope>NUCLEOTIDE SEQUENCE [LARGE SCALE GENOMIC DNA]</scope>
    <source>
        <strain evidence="2 3">CECT 3303</strain>
    </source>
</reference>
<dbReference type="InterPro" id="IPR036873">
    <property type="entry name" value="Rhodanese-like_dom_sf"/>
</dbReference>
<dbReference type="RefSeq" id="WP_184939324.1">
    <property type="nucleotide sequence ID" value="NZ_BAAAWZ010000001.1"/>
</dbReference>
<dbReference type="PROSITE" id="PS50206">
    <property type="entry name" value="RHODANESE_3"/>
    <property type="match status" value="1"/>
</dbReference>
<evidence type="ECO:0000313" key="2">
    <source>
        <dbReference type="EMBL" id="MBB5962071.1"/>
    </source>
</evidence>
<name>A0A841CVY4_PLAVE</name>
<protein>
    <submittedName>
        <fullName evidence="2">Rhodanese-related sulfurtransferase</fullName>
    </submittedName>
</protein>
<feature type="domain" description="Rhodanese" evidence="1">
    <location>
        <begin position="14"/>
        <end position="41"/>
    </location>
</feature>
<dbReference type="Gene3D" id="3.40.250.10">
    <property type="entry name" value="Rhodanese-like domain"/>
    <property type="match status" value="1"/>
</dbReference>
<dbReference type="GO" id="GO:0004792">
    <property type="term" value="F:thiosulfate-cyanide sulfurtransferase activity"/>
    <property type="evidence" value="ECO:0007669"/>
    <property type="project" value="InterPro"/>
</dbReference>
<dbReference type="EMBL" id="JACHJJ010000003">
    <property type="protein sequence ID" value="MBB5962071.1"/>
    <property type="molecule type" value="Genomic_DNA"/>
</dbReference>
<sequence>METITREQLRVLLEAGAVALIEALPAAAYAAEHLPGALNVPGALSAELAEGDAR</sequence>
<dbReference type="SUPFAM" id="SSF52821">
    <property type="entry name" value="Rhodanese/Cell cycle control phosphatase"/>
    <property type="match status" value="1"/>
</dbReference>
<accession>A0A841CVY4</accession>
<dbReference type="Pfam" id="PF00581">
    <property type="entry name" value="Rhodanese"/>
    <property type="match status" value="1"/>
</dbReference>
<gene>
    <name evidence="2" type="ORF">FHS22_001330</name>
</gene>
<proteinExistence type="predicted"/>
<dbReference type="InterPro" id="IPR001307">
    <property type="entry name" value="Thiosulphate_STrfase_CS"/>
</dbReference>
<keyword evidence="3" id="KW-1185">Reference proteome</keyword>
<dbReference type="PROSITE" id="PS00380">
    <property type="entry name" value="RHODANESE_1"/>
    <property type="match status" value="1"/>
</dbReference>
<comment type="caution">
    <text evidence="2">The sequence shown here is derived from an EMBL/GenBank/DDBJ whole genome shotgun (WGS) entry which is preliminary data.</text>
</comment>
<keyword evidence="2" id="KW-0808">Transferase</keyword>
<evidence type="ECO:0000259" key="1">
    <source>
        <dbReference type="PROSITE" id="PS50206"/>
    </source>
</evidence>
<dbReference type="Proteomes" id="UP000562352">
    <property type="component" value="Unassembled WGS sequence"/>
</dbReference>
<evidence type="ECO:0000313" key="3">
    <source>
        <dbReference type="Proteomes" id="UP000562352"/>
    </source>
</evidence>